<evidence type="ECO:0000259" key="10">
    <source>
        <dbReference type="SMART" id="SM01359"/>
    </source>
</evidence>
<feature type="compositionally biased region" description="Basic and acidic residues" evidence="9">
    <location>
        <begin position="1409"/>
        <end position="1418"/>
    </location>
</feature>
<evidence type="ECO:0000256" key="1">
    <source>
        <dbReference type="ARBA" id="ARBA00004613"/>
    </source>
</evidence>
<gene>
    <name evidence="13" type="ORF">Baya_16070</name>
</gene>
<dbReference type="SUPFAM" id="SSF49410">
    <property type="entry name" value="Alpha-macroglobulin receptor domain"/>
    <property type="match status" value="1"/>
</dbReference>
<dbReference type="Pfam" id="PF07678">
    <property type="entry name" value="TED_complement"/>
    <property type="match status" value="1"/>
</dbReference>
<name>A0A556VUH6_BAGYA</name>
<feature type="domain" description="Alpha-2-macroglobulin bait region" evidence="10">
    <location>
        <begin position="502"/>
        <end position="630"/>
    </location>
</feature>
<dbReference type="Pfam" id="PF07703">
    <property type="entry name" value="A2M_BRD"/>
    <property type="match status" value="1"/>
</dbReference>
<evidence type="ECO:0000313" key="13">
    <source>
        <dbReference type="EMBL" id="TTQ23534.1"/>
    </source>
</evidence>
<dbReference type="PANTHER" id="PTHR11412:SF160">
    <property type="entry name" value="ALPHA-2-MACROGLOBULIN-LIKE PROTEIN 1"/>
    <property type="match status" value="1"/>
</dbReference>
<protein>
    <submittedName>
        <fullName evidence="13">Alpha-2-macroglobulin-like protein 1</fullName>
    </submittedName>
</protein>
<dbReference type="CDD" id="cd02897">
    <property type="entry name" value="A2M_2"/>
    <property type="match status" value="1"/>
</dbReference>
<dbReference type="InterPro" id="IPR013783">
    <property type="entry name" value="Ig-like_fold"/>
</dbReference>
<dbReference type="OrthoDB" id="9998011at2759"/>
<dbReference type="Gene3D" id="2.60.120.1540">
    <property type="match status" value="1"/>
</dbReference>
<keyword evidence="8" id="KW-0325">Glycoprotein</keyword>
<dbReference type="InterPro" id="IPR011625">
    <property type="entry name" value="A2M_N_BRD"/>
</dbReference>
<dbReference type="Gene3D" id="2.60.40.690">
    <property type="entry name" value="Alpha-macroglobulin, receptor-binding domain"/>
    <property type="match status" value="1"/>
</dbReference>
<dbReference type="Gene3D" id="2.20.130.20">
    <property type="match status" value="1"/>
</dbReference>
<evidence type="ECO:0000256" key="4">
    <source>
        <dbReference type="ARBA" id="ARBA00022690"/>
    </source>
</evidence>
<dbReference type="FunFam" id="1.50.10.20:FF:000001">
    <property type="entry name" value="CD109 isoform 1"/>
    <property type="match status" value="1"/>
</dbReference>
<dbReference type="InterPro" id="IPR008930">
    <property type="entry name" value="Terpenoid_cyclase/PrenylTrfase"/>
</dbReference>
<dbReference type="SMART" id="SM01359">
    <property type="entry name" value="A2M_N_2"/>
    <property type="match status" value="1"/>
</dbReference>
<evidence type="ECO:0000256" key="9">
    <source>
        <dbReference type="SAM" id="MobiDB-lite"/>
    </source>
</evidence>
<comment type="subcellular location">
    <subcellularLocation>
        <location evidence="1">Secreted</location>
    </subcellularLocation>
</comment>
<dbReference type="InterPro" id="IPR047565">
    <property type="entry name" value="Alpha-macroglob_thiol-ester_cl"/>
</dbReference>
<feature type="domain" description="Alpha-macroglobulin receptor-binding" evidence="12">
    <location>
        <begin position="1292"/>
        <end position="1363"/>
    </location>
</feature>
<dbReference type="Pfam" id="PF07677">
    <property type="entry name" value="A2M_recep"/>
    <property type="match status" value="1"/>
</dbReference>
<dbReference type="GO" id="GO:0004867">
    <property type="term" value="F:serine-type endopeptidase inhibitor activity"/>
    <property type="evidence" value="ECO:0007669"/>
    <property type="project" value="UniProtKB-KW"/>
</dbReference>
<dbReference type="SUPFAM" id="SSF48239">
    <property type="entry name" value="Terpenoid cyclases/Protein prenyltransferases"/>
    <property type="match status" value="1"/>
</dbReference>
<dbReference type="PANTHER" id="PTHR11412">
    <property type="entry name" value="MACROGLOBULIN / COMPLEMENT"/>
    <property type="match status" value="1"/>
</dbReference>
<dbReference type="InterPro" id="IPR009048">
    <property type="entry name" value="A-macroglobulin_rcpt-bd"/>
</dbReference>
<dbReference type="InterPro" id="IPR011626">
    <property type="entry name" value="Alpha-macroglobulin_TED"/>
</dbReference>
<evidence type="ECO:0000259" key="12">
    <source>
        <dbReference type="SMART" id="SM01361"/>
    </source>
</evidence>
<dbReference type="Gene3D" id="2.60.40.1930">
    <property type="match status" value="2"/>
</dbReference>
<dbReference type="Pfam" id="PF00207">
    <property type="entry name" value="A2M"/>
    <property type="match status" value="1"/>
</dbReference>
<dbReference type="Proteomes" id="UP000319801">
    <property type="component" value="Unassembled WGS sequence"/>
</dbReference>
<keyword evidence="6" id="KW-0722">Serine protease inhibitor</keyword>
<dbReference type="GO" id="GO:0005615">
    <property type="term" value="C:extracellular space"/>
    <property type="evidence" value="ECO:0007669"/>
    <property type="project" value="InterPro"/>
</dbReference>
<keyword evidence="3" id="KW-0964">Secreted</keyword>
<dbReference type="GO" id="GO:0007399">
    <property type="term" value="P:nervous system development"/>
    <property type="evidence" value="ECO:0007669"/>
    <property type="project" value="UniProtKB-ARBA"/>
</dbReference>
<dbReference type="FunFam" id="2.60.40.1930:FF:000001">
    <property type="entry name" value="CD109 isoform 3"/>
    <property type="match status" value="1"/>
</dbReference>
<evidence type="ECO:0000256" key="3">
    <source>
        <dbReference type="ARBA" id="ARBA00022525"/>
    </source>
</evidence>
<keyword evidence="7" id="KW-1015">Disulfide bond</keyword>
<evidence type="ECO:0000256" key="5">
    <source>
        <dbReference type="ARBA" id="ARBA00022729"/>
    </source>
</evidence>
<dbReference type="PROSITE" id="PS00477">
    <property type="entry name" value="ALPHA_2_MACROGLOBULIN"/>
    <property type="match status" value="1"/>
</dbReference>
<dbReference type="SMART" id="SM01419">
    <property type="entry name" value="Thiol-ester_cl"/>
    <property type="match status" value="1"/>
</dbReference>
<feature type="domain" description="Alpha-2-macroglobulin" evidence="11">
    <location>
        <begin position="731"/>
        <end position="819"/>
    </location>
</feature>
<dbReference type="Gene3D" id="2.60.40.10">
    <property type="entry name" value="Immunoglobulins"/>
    <property type="match status" value="1"/>
</dbReference>
<dbReference type="Gene3D" id="2.60.40.1940">
    <property type="match status" value="1"/>
</dbReference>
<evidence type="ECO:0000256" key="8">
    <source>
        <dbReference type="ARBA" id="ARBA00023180"/>
    </source>
</evidence>
<dbReference type="InterPro" id="IPR050473">
    <property type="entry name" value="A2M/Complement_sys"/>
</dbReference>
<keyword evidence="5" id="KW-0732">Signal</keyword>
<feature type="compositionally biased region" description="Basic and acidic residues" evidence="9">
    <location>
        <begin position="1445"/>
        <end position="1572"/>
    </location>
</feature>
<keyword evidence="14" id="KW-1185">Reference proteome</keyword>
<dbReference type="InterPro" id="IPR036595">
    <property type="entry name" value="A-macroglobulin_rcpt-bd_sf"/>
</dbReference>
<dbReference type="InterPro" id="IPR041555">
    <property type="entry name" value="MG3"/>
</dbReference>
<dbReference type="InterPro" id="IPR001599">
    <property type="entry name" value="Macroglobln_a2"/>
</dbReference>
<dbReference type="Pfam" id="PF17791">
    <property type="entry name" value="MG3"/>
    <property type="match status" value="1"/>
</dbReference>
<evidence type="ECO:0000256" key="7">
    <source>
        <dbReference type="ARBA" id="ARBA00023157"/>
    </source>
</evidence>
<accession>A0A556VUH6</accession>
<sequence>MFWVENLGEVKVNKYHQRSQITVSGLMVSRLCPRMHLSGAIAVLLVLFSSTAAHKPGGETKETQSFYLLAVTSQAVGGTNETLCVTITSPRPVFLTVDFKLKESSVKLLEDDTVQGFYRCITFQVPVVTQKSVASINLQIKDSKNDEDPEYEKSTEILIIPPSKLLLIETDKPIYKPGQTVKFRIVSLDSDFYTYNQVDPNSNRIGQWLNTSTTSGMVDLSFPLNSRANNGFYTITVWKNSVEQIIEQFEVREYGRVLVLYIILPTFEVKVEVPEVITILEKNFLLKICAKYTYGKPVSGEVGAVVCQNGQGWHWFSRHSSSIDLCKNYTMQTDKTGCGQQVLNLKHFAIGDSRYNSFLDIQSEVTEHGTGVVMKGSGRIFITNTIMQISFEDSPITFRPGMMYKGKVKITDANSNPVKRKSVNLTLRCNNTVQNQRLVTNDNGVAEFSYDTKPCGLEEVSITADYDITDKPYEYTPYQLTPCYAPGYHSVQPFYSRSQSYITIEPKSTPLSCENVTNVEFDYVIKDKIYRKISFFYMVMSRGHLVYEGRVSVDVKPKSEIKGTASFRLTNVNKLSPHAQVVVYTLLSSGEVVADSMNFPVQPCLTNKVFNMLPIQMLREYPYPVEEQDPYPCRGTQYANGGERSSNCYSSSYGKTNVHRVFREIGVKILTNAEIRPEPVCTGSSSFLRHEAGMRASALAFSVRDHDSIDENRAPKPNKPIVTVRKYFPETWIWDLVSVGRSGGKVLNKTVPDSITTWQADAFCTSPIGFGVAPKAELVSFQPFFVSVTMPSSVIRGEVFTLKATVFNYLQSCITDFSAERSKDYEYSRCLCADESFTVSWTITPLVLGQVNINVTAEASDRAVTTSVSLTLPNNIVEGSAEASVSVVGDPMGRALQNLARLLAMPSGCGEQNMIRFAPNIYILQYLESTNQLTPEILSTTNRYLVTGYQNQLNYKRNDGSYSAFGMSDPSGNTWLTAFVMKSFGSAMRYIFIDQVFVDQAKNWLGQQQQSNGCFASVGQLFNTDMKGGVNDEVTLTAYIAAAMLELNYTITDPILNQSLTCLRNQYSQVTSTYAKALLFYTFTLAGDQAMRLSLISSLDAAAIVSGGGRHWSRFGNASLTDSLEVEMTSYVLLALMSGPQLSGFGLGYSTSIVYWISQKQNAFGGYASTQDTVVALQALAKYSQATYSPAGNITVTVTSPSGQRYTFSINQSNRLLYQEKELQEVPGAYSIKADGKGCVYVQFAVSYNIPPPPQNNSAFSLSASANGNCRVPYPSLEVTINVKYNGTRPSTNMAVIEVRPLSGFEVDLFSVKLLKGNSVVQLVEIDDDIIVIYLDGLEKGKENQLTLTITAAKQRESAVTQYSSPCPYQYTAENDEYSSESETENEEYFSESEIDHDEYSSESELEDDKNLSEPEKESETEEDGAERKNETNPHKLKNKTNPAESKKENEKNPAESEEKNQPESEKENETNSPESEKEDKTNPPESKKENETNSPESEKENETNPPESEKENEINPPESEKEKETNPTESEKEKETNPPESEKENETNPPESEKENEINPPESEKDRTRSN</sequence>
<dbReference type="Gene3D" id="1.50.10.20">
    <property type="match status" value="1"/>
</dbReference>
<feature type="compositionally biased region" description="Acidic residues" evidence="9">
    <location>
        <begin position="1374"/>
        <end position="1408"/>
    </location>
</feature>
<dbReference type="Pfam" id="PF01835">
    <property type="entry name" value="MG2"/>
    <property type="match status" value="1"/>
</dbReference>
<dbReference type="InterPro" id="IPR040839">
    <property type="entry name" value="MG4"/>
</dbReference>
<feature type="compositionally biased region" description="Polar residues" evidence="9">
    <location>
        <begin position="1357"/>
        <end position="1367"/>
    </location>
</feature>
<evidence type="ECO:0000259" key="11">
    <source>
        <dbReference type="SMART" id="SM01360"/>
    </source>
</evidence>
<dbReference type="InterPro" id="IPR014756">
    <property type="entry name" value="Ig_E-set"/>
</dbReference>
<comment type="similarity">
    <text evidence="2">Belongs to the protease inhibitor I39 (alpha-2-macroglobulin) family.</text>
</comment>
<dbReference type="SUPFAM" id="SSF81296">
    <property type="entry name" value="E set domains"/>
    <property type="match status" value="1"/>
</dbReference>
<feature type="region of interest" description="Disordered" evidence="9">
    <location>
        <begin position="1357"/>
        <end position="1572"/>
    </location>
</feature>
<organism evidence="13 14">
    <name type="scientific">Bagarius yarrelli</name>
    <name type="common">Goonch</name>
    <name type="synonym">Bagrus yarrelli</name>
    <dbReference type="NCBI Taxonomy" id="175774"/>
    <lineage>
        <taxon>Eukaryota</taxon>
        <taxon>Metazoa</taxon>
        <taxon>Chordata</taxon>
        <taxon>Craniata</taxon>
        <taxon>Vertebrata</taxon>
        <taxon>Euteleostomi</taxon>
        <taxon>Actinopterygii</taxon>
        <taxon>Neopterygii</taxon>
        <taxon>Teleostei</taxon>
        <taxon>Ostariophysi</taxon>
        <taxon>Siluriformes</taxon>
        <taxon>Sisoridae</taxon>
        <taxon>Sisorinae</taxon>
        <taxon>Bagarius</taxon>
    </lineage>
</organism>
<evidence type="ECO:0000256" key="6">
    <source>
        <dbReference type="ARBA" id="ARBA00022900"/>
    </source>
</evidence>
<dbReference type="InterPro" id="IPR041813">
    <property type="entry name" value="A2M_TED"/>
</dbReference>
<proteinExistence type="inferred from homology"/>
<evidence type="ECO:0000313" key="14">
    <source>
        <dbReference type="Proteomes" id="UP000319801"/>
    </source>
</evidence>
<dbReference type="EMBL" id="VCAZ01000264">
    <property type="protein sequence ID" value="TTQ23534.1"/>
    <property type="molecule type" value="Genomic_DNA"/>
</dbReference>
<dbReference type="SMART" id="SM01361">
    <property type="entry name" value="A2M_recep"/>
    <property type="match status" value="1"/>
</dbReference>
<reference evidence="13 14" key="1">
    <citation type="journal article" date="2019" name="Genome Biol. Evol.">
        <title>Whole-Genome Sequencing of the Giant Devil Catfish, Bagarius yarrelli.</title>
        <authorList>
            <person name="Jiang W."/>
            <person name="Lv Y."/>
            <person name="Cheng L."/>
            <person name="Yang K."/>
            <person name="Chao B."/>
            <person name="Wang X."/>
            <person name="Li Y."/>
            <person name="Pan X."/>
            <person name="You X."/>
            <person name="Zhang Y."/>
            <person name="Yang J."/>
            <person name="Li J."/>
            <person name="Zhang X."/>
            <person name="Liu S."/>
            <person name="Sun C."/>
            <person name="Yang J."/>
            <person name="Shi Q."/>
        </authorList>
    </citation>
    <scope>NUCLEOTIDE SEQUENCE [LARGE SCALE GENOMIC DNA]</scope>
    <source>
        <strain evidence="13">JWS20170419001</strain>
        <tissue evidence="13">Muscle</tissue>
    </source>
</reference>
<dbReference type="InterPro" id="IPR019742">
    <property type="entry name" value="MacrogloblnA2_CS"/>
</dbReference>
<dbReference type="SMART" id="SM01360">
    <property type="entry name" value="A2M"/>
    <property type="match status" value="1"/>
</dbReference>
<dbReference type="Pfam" id="PF17789">
    <property type="entry name" value="MG4"/>
    <property type="match status" value="1"/>
</dbReference>
<evidence type="ECO:0000256" key="2">
    <source>
        <dbReference type="ARBA" id="ARBA00010952"/>
    </source>
</evidence>
<comment type="caution">
    <text evidence="13">The sequence shown here is derived from an EMBL/GenBank/DDBJ whole genome shotgun (WGS) entry which is preliminary data.</text>
</comment>
<keyword evidence="4" id="KW-0646">Protease inhibitor</keyword>
<dbReference type="InterPro" id="IPR002890">
    <property type="entry name" value="MG2"/>
</dbReference>